<dbReference type="PROSITE" id="PS50089">
    <property type="entry name" value="ZF_RING_2"/>
    <property type="match status" value="1"/>
</dbReference>
<dbReference type="InterPro" id="IPR037197">
    <property type="entry name" value="WWE_dom_sf"/>
</dbReference>
<dbReference type="AlphaFoldDB" id="A0A6A4VMA6"/>
<feature type="compositionally biased region" description="Low complexity" evidence="12">
    <location>
        <begin position="79"/>
        <end position="98"/>
    </location>
</feature>
<protein>
    <recommendedName>
        <fullName evidence="11">E3 ubiquitin-protein ligase</fullName>
        <ecNumber evidence="11">2.3.2.27</ecNumber>
    </recommendedName>
</protein>
<dbReference type="SMART" id="SM00678">
    <property type="entry name" value="WWE"/>
    <property type="match status" value="1"/>
</dbReference>
<dbReference type="GO" id="GO:0008270">
    <property type="term" value="F:zinc ion binding"/>
    <property type="evidence" value="ECO:0007669"/>
    <property type="project" value="UniProtKB-UniRule"/>
</dbReference>
<dbReference type="Gene3D" id="3.30.720.50">
    <property type="match status" value="1"/>
</dbReference>
<dbReference type="InterPro" id="IPR044110">
    <property type="entry name" value="RING-HC_RNF146"/>
</dbReference>
<keyword evidence="8 11" id="KW-0833">Ubl conjugation pathway</keyword>
<dbReference type="GO" id="GO:0006511">
    <property type="term" value="P:ubiquitin-dependent protein catabolic process"/>
    <property type="evidence" value="ECO:0007669"/>
    <property type="project" value="UniProtKB-UniRule"/>
</dbReference>
<evidence type="ECO:0000256" key="1">
    <source>
        <dbReference type="ARBA" id="ARBA00000900"/>
    </source>
</evidence>
<evidence type="ECO:0000259" key="14">
    <source>
        <dbReference type="PROSITE" id="PS50918"/>
    </source>
</evidence>
<name>A0A6A4VMA6_AMPAM</name>
<dbReference type="InterPro" id="IPR001841">
    <property type="entry name" value="Znf_RING"/>
</dbReference>
<evidence type="ECO:0000256" key="4">
    <source>
        <dbReference type="ARBA" id="ARBA00022679"/>
    </source>
</evidence>
<dbReference type="GO" id="GO:0005829">
    <property type="term" value="C:cytosol"/>
    <property type="evidence" value="ECO:0007669"/>
    <property type="project" value="UniProtKB-SubCell"/>
</dbReference>
<evidence type="ECO:0000256" key="5">
    <source>
        <dbReference type="ARBA" id="ARBA00022687"/>
    </source>
</evidence>
<dbReference type="GO" id="GO:0016055">
    <property type="term" value="P:Wnt signaling pathway"/>
    <property type="evidence" value="ECO:0007669"/>
    <property type="project" value="UniProtKB-KW"/>
</dbReference>
<keyword evidence="5" id="KW-0879">Wnt signaling pathway</keyword>
<evidence type="ECO:0000313" key="15">
    <source>
        <dbReference type="EMBL" id="KAF0292674.1"/>
    </source>
</evidence>
<dbReference type="SUPFAM" id="SSF117839">
    <property type="entry name" value="WWE domain"/>
    <property type="match status" value="1"/>
</dbReference>
<dbReference type="UniPathway" id="UPA00143"/>
<gene>
    <name evidence="15" type="primary">RNF146</name>
    <name evidence="15" type="ORF">FJT64_009297</name>
</gene>
<dbReference type="EMBL" id="VIIS01001799">
    <property type="protein sequence ID" value="KAF0292674.1"/>
    <property type="molecule type" value="Genomic_DNA"/>
</dbReference>
<dbReference type="GO" id="GO:0051865">
    <property type="term" value="P:protein autoubiquitination"/>
    <property type="evidence" value="ECO:0007669"/>
    <property type="project" value="UniProtKB-UniRule"/>
</dbReference>
<dbReference type="SUPFAM" id="SSF57850">
    <property type="entry name" value="RING/U-box"/>
    <property type="match status" value="1"/>
</dbReference>
<keyword evidence="3 11" id="KW-0963">Cytoplasm</keyword>
<comment type="PTM">
    <text evidence="11">Ubiquitinated; autoubiquitinated.</text>
</comment>
<dbReference type="GO" id="GO:0072572">
    <property type="term" value="F:poly-ADP-D-ribose binding"/>
    <property type="evidence" value="ECO:0007669"/>
    <property type="project" value="UniProtKB-UniRule"/>
</dbReference>
<dbReference type="GO" id="GO:0005634">
    <property type="term" value="C:nucleus"/>
    <property type="evidence" value="ECO:0007669"/>
    <property type="project" value="TreeGrafter"/>
</dbReference>
<evidence type="ECO:0000256" key="11">
    <source>
        <dbReference type="RuleBase" id="RU367115"/>
    </source>
</evidence>
<comment type="subcellular location">
    <subcellularLocation>
        <location evidence="2 11">Cytoplasm</location>
        <location evidence="2 11">Cytosol</location>
    </subcellularLocation>
</comment>
<keyword evidence="7 10" id="KW-0863">Zinc-finger</keyword>
<dbReference type="SMART" id="SM00184">
    <property type="entry name" value="RING"/>
    <property type="match status" value="1"/>
</dbReference>
<feature type="domain" description="WWE" evidence="14">
    <location>
        <begin position="210"/>
        <end position="291"/>
    </location>
</feature>
<evidence type="ECO:0000256" key="3">
    <source>
        <dbReference type="ARBA" id="ARBA00022490"/>
    </source>
</evidence>
<keyword evidence="16" id="KW-1185">Reference proteome</keyword>
<feature type="compositionally biased region" description="Low complexity" evidence="12">
    <location>
        <begin position="123"/>
        <end position="146"/>
    </location>
</feature>
<comment type="catalytic activity">
    <reaction evidence="1 11">
        <text>S-ubiquitinyl-[E2 ubiquitin-conjugating enzyme]-L-cysteine + [acceptor protein]-L-lysine = [E2 ubiquitin-conjugating enzyme]-L-cysteine + N(6)-ubiquitinyl-[acceptor protein]-L-lysine.</text>
        <dbReference type="EC" id="2.3.2.27"/>
    </reaction>
</comment>
<feature type="compositionally biased region" description="Polar residues" evidence="12">
    <location>
        <begin position="99"/>
        <end position="113"/>
    </location>
</feature>
<dbReference type="InterPro" id="IPR013083">
    <property type="entry name" value="Znf_RING/FYVE/PHD"/>
</dbReference>
<evidence type="ECO:0000256" key="6">
    <source>
        <dbReference type="ARBA" id="ARBA00022723"/>
    </source>
</evidence>
<reference evidence="15 16" key="1">
    <citation type="submission" date="2019-07" db="EMBL/GenBank/DDBJ databases">
        <title>Draft genome assembly of a fouling barnacle, Amphibalanus amphitrite (Darwin, 1854): The first reference genome for Thecostraca.</title>
        <authorList>
            <person name="Kim W."/>
        </authorList>
    </citation>
    <scope>NUCLEOTIDE SEQUENCE [LARGE SCALE GENOMIC DNA]</scope>
    <source>
        <strain evidence="15">SNU_AA5</strain>
        <tissue evidence="15">Soma without cirri and trophi</tissue>
    </source>
</reference>
<evidence type="ECO:0000256" key="7">
    <source>
        <dbReference type="ARBA" id="ARBA00022771"/>
    </source>
</evidence>
<dbReference type="PROSITE" id="PS50918">
    <property type="entry name" value="WWE"/>
    <property type="match status" value="1"/>
</dbReference>
<evidence type="ECO:0000256" key="10">
    <source>
        <dbReference type="PROSITE-ProRule" id="PRU00175"/>
    </source>
</evidence>
<keyword evidence="6 11" id="KW-0479">Metal-binding</keyword>
<feature type="domain" description="RING-type" evidence="13">
    <location>
        <begin position="154"/>
        <end position="192"/>
    </location>
</feature>
<dbReference type="GO" id="GO:0061630">
    <property type="term" value="F:ubiquitin protein ligase activity"/>
    <property type="evidence" value="ECO:0007669"/>
    <property type="project" value="UniProtKB-UniRule"/>
</dbReference>
<dbReference type="PANTHER" id="PTHR13417:SF2">
    <property type="entry name" value="E3 UBIQUITIN-PROTEIN LIGASE RNF146"/>
    <property type="match status" value="1"/>
</dbReference>
<comment type="pathway">
    <text evidence="11">Protein modification; protein ubiquitination.</text>
</comment>
<proteinExistence type="predicted"/>
<sequence>MSRTIIVVPPDAGGRRPRRSARVASLVQLLEPAVPVTLAAVSPADPPADPPPGGSAEGPADGMAGQPGAVKRPRTGLFTANSLDSDSPSSDATAAPLDTTEQTPAATSASGGPNANDEYGTLPPGSTDPGPSGSTATTSAAGATGSAQQEKPECGICLDTCLHPVKLPCGHVFCYLCVKGAAKLSARCAYCRAEVTEKFINNPRLLDETEVERELTDTSQSHHWLYQGRHGQWQTLVAVLTSAPVRDIETAFSAQQPSVQISVAGELYTVDFGTFTQFHDQCRGRRRRVRREAADAPPDPALNCKGVAGLRKKRPQAVMRLGGGGSSLR</sequence>
<dbReference type="PROSITE" id="PS00518">
    <property type="entry name" value="ZF_RING_1"/>
    <property type="match status" value="1"/>
</dbReference>
<evidence type="ECO:0000256" key="12">
    <source>
        <dbReference type="SAM" id="MobiDB-lite"/>
    </source>
</evidence>
<dbReference type="Pfam" id="PF02825">
    <property type="entry name" value="WWE"/>
    <property type="match status" value="1"/>
</dbReference>
<evidence type="ECO:0000313" key="16">
    <source>
        <dbReference type="Proteomes" id="UP000440578"/>
    </source>
</evidence>
<evidence type="ECO:0000256" key="2">
    <source>
        <dbReference type="ARBA" id="ARBA00004514"/>
    </source>
</evidence>
<comment type="function">
    <text evidence="11">E3 ubiquitin-protein ligase that specifically binds poly-ADP-ribosylated proteins and mediates their ubiquitination and subsequent degradation.</text>
</comment>
<dbReference type="InterPro" id="IPR033509">
    <property type="entry name" value="RNF146"/>
</dbReference>
<dbReference type="InterPro" id="IPR004170">
    <property type="entry name" value="WWE_dom"/>
</dbReference>
<organism evidence="15 16">
    <name type="scientific">Amphibalanus amphitrite</name>
    <name type="common">Striped barnacle</name>
    <name type="synonym">Balanus amphitrite</name>
    <dbReference type="NCBI Taxonomy" id="1232801"/>
    <lineage>
        <taxon>Eukaryota</taxon>
        <taxon>Metazoa</taxon>
        <taxon>Ecdysozoa</taxon>
        <taxon>Arthropoda</taxon>
        <taxon>Crustacea</taxon>
        <taxon>Multicrustacea</taxon>
        <taxon>Cirripedia</taxon>
        <taxon>Thoracica</taxon>
        <taxon>Thoracicalcarea</taxon>
        <taxon>Balanomorpha</taxon>
        <taxon>Balanoidea</taxon>
        <taxon>Balanidae</taxon>
        <taxon>Amphibalaninae</taxon>
        <taxon>Amphibalanus</taxon>
    </lineage>
</organism>
<dbReference type="OrthoDB" id="10065815at2759"/>
<evidence type="ECO:0000259" key="13">
    <source>
        <dbReference type="PROSITE" id="PS50089"/>
    </source>
</evidence>
<evidence type="ECO:0000256" key="9">
    <source>
        <dbReference type="ARBA" id="ARBA00022833"/>
    </source>
</evidence>
<dbReference type="InterPro" id="IPR017907">
    <property type="entry name" value="Znf_RING_CS"/>
</dbReference>
<dbReference type="Pfam" id="PF13920">
    <property type="entry name" value="zf-C3HC4_3"/>
    <property type="match status" value="1"/>
</dbReference>
<accession>A0A6A4VMA6</accession>
<keyword evidence="4 11" id="KW-0808">Transferase</keyword>
<dbReference type="Proteomes" id="UP000440578">
    <property type="component" value="Unassembled WGS sequence"/>
</dbReference>
<comment type="caution">
    <text evidence="15">The sequence shown here is derived from an EMBL/GenBank/DDBJ whole genome shotgun (WGS) entry which is preliminary data.</text>
</comment>
<comment type="domain">
    <text evidence="11">The WWE domain mediates non-covalent poly(ADP-ribose)-binding.</text>
</comment>
<keyword evidence="9 11" id="KW-0862">Zinc</keyword>
<dbReference type="EC" id="2.3.2.27" evidence="11"/>
<feature type="compositionally biased region" description="Pro residues" evidence="12">
    <location>
        <begin position="44"/>
        <end position="53"/>
    </location>
</feature>
<dbReference type="CDD" id="cd16546">
    <property type="entry name" value="RING-HC_RNF146"/>
    <property type="match status" value="1"/>
</dbReference>
<evidence type="ECO:0000256" key="8">
    <source>
        <dbReference type="ARBA" id="ARBA00022786"/>
    </source>
</evidence>
<dbReference type="Gene3D" id="3.30.40.10">
    <property type="entry name" value="Zinc/RING finger domain, C3HC4 (zinc finger)"/>
    <property type="match status" value="1"/>
</dbReference>
<dbReference type="PANTHER" id="PTHR13417">
    <property type="entry name" value="E3 UBIQUITIN-PROTEIN LIGASE RNF146"/>
    <property type="match status" value="1"/>
</dbReference>
<dbReference type="InterPro" id="IPR018123">
    <property type="entry name" value="WWE-dom_subgr"/>
</dbReference>
<feature type="region of interest" description="Disordered" evidence="12">
    <location>
        <begin position="38"/>
        <end position="146"/>
    </location>
</feature>